<dbReference type="AlphaFoldDB" id="A0A078A9X0"/>
<feature type="compositionally biased region" description="Polar residues" evidence="1">
    <location>
        <begin position="672"/>
        <end position="688"/>
    </location>
</feature>
<feature type="compositionally biased region" description="Polar residues" evidence="1">
    <location>
        <begin position="39"/>
        <end position="59"/>
    </location>
</feature>
<dbReference type="Proteomes" id="UP000039865">
    <property type="component" value="Unassembled WGS sequence"/>
</dbReference>
<feature type="compositionally biased region" description="Polar residues" evidence="1">
    <location>
        <begin position="120"/>
        <end position="130"/>
    </location>
</feature>
<keyword evidence="3" id="KW-1185">Reference proteome</keyword>
<evidence type="ECO:0000256" key="1">
    <source>
        <dbReference type="SAM" id="MobiDB-lite"/>
    </source>
</evidence>
<evidence type="ECO:0000313" key="2">
    <source>
        <dbReference type="EMBL" id="CDW79065.1"/>
    </source>
</evidence>
<gene>
    <name evidence="2" type="primary">Contig12616.g13459</name>
    <name evidence="2" type="ORF">STYLEM_8050</name>
</gene>
<feature type="region of interest" description="Disordered" evidence="1">
    <location>
        <begin position="34"/>
        <end position="112"/>
    </location>
</feature>
<dbReference type="EMBL" id="CCKQ01007657">
    <property type="protein sequence ID" value="CDW79065.1"/>
    <property type="molecule type" value="Genomic_DNA"/>
</dbReference>
<feature type="compositionally biased region" description="Polar residues" evidence="1">
    <location>
        <begin position="808"/>
        <end position="825"/>
    </location>
</feature>
<feature type="region of interest" description="Disordered" evidence="1">
    <location>
        <begin position="514"/>
        <end position="534"/>
    </location>
</feature>
<protein>
    <submittedName>
        <fullName evidence="2">Uncharacterized protein</fullName>
    </submittedName>
</protein>
<feature type="compositionally biased region" description="Basic and acidic residues" evidence="1">
    <location>
        <begin position="689"/>
        <end position="703"/>
    </location>
</feature>
<feature type="region of interest" description="Disordered" evidence="1">
    <location>
        <begin position="120"/>
        <end position="139"/>
    </location>
</feature>
<feature type="region of interest" description="Disordered" evidence="1">
    <location>
        <begin position="619"/>
        <end position="638"/>
    </location>
</feature>
<feature type="region of interest" description="Disordered" evidence="1">
    <location>
        <begin position="808"/>
        <end position="841"/>
    </location>
</feature>
<accession>A0A078A9X0</accession>
<evidence type="ECO:0000313" key="3">
    <source>
        <dbReference type="Proteomes" id="UP000039865"/>
    </source>
</evidence>
<proteinExistence type="predicted"/>
<sequence>MVADEIQSIMEVNSHINQSYITDTNNIEIVQEGTKTDNEMITPSNRRISNNPQSPIYSQNREKQLQQSNQQQSAEMNILNRQESVNSNQTKDEESHQLRKTSQNFRIGKSKKNMNFLRSQLGSAGNSGMLQQTQSNQQVPTVQQIQNQISQNNNQGGQLANNLQSQSHVNINSTGSVIQFANVGDSVISPNVNIANHRNSSQLLNIMSNGSLQRQQNNGINFEEVKDAKSVLNQNVSQISNFKLLKRSDIKTASQPNGFSPTSNQVKQKQLNELYSNNQGSKKGPRVQKIKQVNANFINKDILIIQDSKEGMNSSQMKNRAQSLQNQAKQSPQLVTNNLFHTNSSYLRQDLQTSQGTQILKPNQGIILTANQNISGTTNNTSTANSTVNKPITAIRDNRNISTAQNFYSNKGYSTSVFFGKQSKLASNLAYRRGNQADQNPQNIQDQSDYSTTQKIIDNANSRKTANKVLLNPLNVKKGTKQDQIVVLDDHQAEEDQSMSNHIELLKRRRIGSQQQKLDHGFGPQPQYSPHSQNDQFAMPRALQQQQIKNQQDLILQIRSERKDFDYDESEDFHSQGIRIKINKERRVINHLNQNHENTNLLFYNFNAYDDNTGTSQFRQESAMSVERVPTRGVRSRKEFRERQIQSASLQQHPHKFMQGQIQNANQIINPTGKNNTSQQSTAANSISQKDRSTSNNSRHETNIKQSTYLSEVNAYNNNTYDNQKQKNYFNKPQNVKNNIIGSSTNNNQYYNNNSNAVNGEADDNFTKQAILTSENYGKANSRCFSSSNTRGAYNNQSQQNNNVKVTYNGPTNPSHLGSKTSSSFRSHKGPGGNFGRLTKINMKSVEDEIEEEMSSGEDEIFN</sequence>
<feature type="compositionally biased region" description="Polar residues" evidence="1">
    <location>
        <begin position="79"/>
        <end position="89"/>
    </location>
</feature>
<name>A0A078A9X0_STYLE</name>
<reference evidence="2 3" key="1">
    <citation type="submission" date="2014-06" db="EMBL/GenBank/DDBJ databases">
        <authorList>
            <person name="Swart Estienne"/>
        </authorList>
    </citation>
    <scope>NUCLEOTIDE SEQUENCE [LARGE SCALE GENOMIC DNA]</scope>
    <source>
        <strain evidence="2 3">130c</strain>
    </source>
</reference>
<organism evidence="2 3">
    <name type="scientific">Stylonychia lemnae</name>
    <name type="common">Ciliate</name>
    <dbReference type="NCBI Taxonomy" id="5949"/>
    <lineage>
        <taxon>Eukaryota</taxon>
        <taxon>Sar</taxon>
        <taxon>Alveolata</taxon>
        <taxon>Ciliophora</taxon>
        <taxon>Intramacronucleata</taxon>
        <taxon>Spirotrichea</taxon>
        <taxon>Stichotrichia</taxon>
        <taxon>Sporadotrichida</taxon>
        <taxon>Oxytrichidae</taxon>
        <taxon>Stylonychinae</taxon>
        <taxon>Stylonychia</taxon>
    </lineage>
</organism>
<feature type="region of interest" description="Disordered" evidence="1">
    <location>
        <begin position="668"/>
        <end position="705"/>
    </location>
</feature>
<dbReference type="InParanoid" id="A0A078A9X0"/>